<sequence>MGKDIATASIKIGISSCLLGENVRFDGGHKHAPFITDTLGKFFTFVGVCPEVGCGLSTPREAMRLEGDPAAPRLMTIKTRQDLTEQMLAFCREKVSELEKEELCGFIFKKNSPSSGLFRVKVYNRGVPVESGRGLFADAIVRHFPLLPVEEEGRLCDVAIHKDFIERVLTYRRWIDRLTVVSPPAP</sequence>
<proteinExistence type="predicted"/>
<dbReference type="PANTHER" id="PTHR30087">
    <property type="entry name" value="INNER MEMBRANE PROTEIN"/>
    <property type="match status" value="1"/>
</dbReference>
<dbReference type="PANTHER" id="PTHR30087:SF0">
    <property type="entry name" value="INNER MEMBRANE PROTEIN"/>
    <property type="match status" value="1"/>
</dbReference>
<dbReference type="EMBL" id="CP000698">
    <property type="protein sequence ID" value="ABQ25058.1"/>
    <property type="molecule type" value="Genomic_DNA"/>
</dbReference>
<dbReference type="HOGENOM" id="CLU_076318_2_0_7"/>
<protein>
    <submittedName>
        <fullName evidence="1">Uncharacterized protein</fullName>
    </submittedName>
</protein>
<name>A5GBI1_GEOUR</name>
<evidence type="ECO:0000313" key="1">
    <source>
        <dbReference type="EMBL" id="ABQ25058.1"/>
    </source>
</evidence>
<dbReference type="Pfam" id="PF04463">
    <property type="entry name" value="2-thiour_desulf"/>
    <property type="match status" value="1"/>
</dbReference>
<dbReference type="KEGG" id="gur:Gura_0852"/>
<dbReference type="STRING" id="351605.Gura_0852"/>
<reference evidence="1 2" key="1">
    <citation type="submission" date="2007-05" db="EMBL/GenBank/DDBJ databases">
        <title>Complete sequence of Geobacter uraniireducens Rf4.</title>
        <authorList>
            <consortium name="US DOE Joint Genome Institute"/>
            <person name="Copeland A."/>
            <person name="Lucas S."/>
            <person name="Lapidus A."/>
            <person name="Barry K."/>
            <person name="Detter J.C."/>
            <person name="Glavina del Rio T."/>
            <person name="Hammon N."/>
            <person name="Israni S."/>
            <person name="Dalin E."/>
            <person name="Tice H."/>
            <person name="Pitluck S."/>
            <person name="Chertkov O."/>
            <person name="Brettin T."/>
            <person name="Bruce D."/>
            <person name="Han C."/>
            <person name="Schmutz J."/>
            <person name="Larimer F."/>
            <person name="Land M."/>
            <person name="Hauser L."/>
            <person name="Kyrpides N."/>
            <person name="Mikhailova N."/>
            <person name="Shelobolina E."/>
            <person name="Aklujkar M."/>
            <person name="Lovley D."/>
            <person name="Richardson P."/>
        </authorList>
    </citation>
    <scope>NUCLEOTIDE SEQUENCE [LARGE SCALE GENOMIC DNA]</scope>
    <source>
        <strain evidence="1 2">Rf4</strain>
    </source>
</reference>
<evidence type="ECO:0000313" key="2">
    <source>
        <dbReference type="Proteomes" id="UP000006695"/>
    </source>
</evidence>
<dbReference type="Proteomes" id="UP000006695">
    <property type="component" value="Chromosome"/>
</dbReference>
<accession>A5GBI1</accession>
<dbReference type="OrthoDB" id="495783at2"/>
<dbReference type="RefSeq" id="WP_011937782.1">
    <property type="nucleotide sequence ID" value="NC_009483.1"/>
</dbReference>
<dbReference type="AlphaFoldDB" id="A5GBI1"/>
<dbReference type="InterPro" id="IPR007553">
    <property type="entry name" value="2-thiour_desulf"/>
</dbReference>
<keyword evidence="2" id="KW-1185">Reference proteome</keyword>
<organism evidence="1 2">
    <name type="scientific">Geotalea uraniireducens (strain Rf4)</name>
    <name type="common">Geobacter uraniireducens</name>
    <dbReference type="NCBI Taxonomy" id="351605"/>
    <lineage>
        <taxon>Bacteria</taxon>
        <taxon>Pseudomonadati</taxon>
        <taxon>Thermodesulfobacteriota</taxon>
        <taxon>Desulfuromonadia</taxon>
        <taxon>Geobacterales</taxon>
        <taxon>Geobacteraceae</taxon>
        <taxon>Geotalea</taxon>
    </lineage>
</organism>
<gene>
    <name evidence="1" type="ordered locus">Gura_0852</name>
</gene>